<name>A0ABP7I1P8_9ACTN</name>
<dbReference type="EMBL" id="BAABAH010000002">
    <property type="protein sequence ID" value="GAA3809724.1"/>
    <property type="molecule type" value="Genomic_DNA"/>
</dbReference>
<feature type="domain" description="HTH tetR-type" evidence="5">
    <location>
        <begin position="40"/>
        <end position="100"/>
    </location>
</feature>
<dbReference type="PROSITE" id="PS50977">
    <property type="entry name" value="HTH_TETR_2"/>
    <property type="match status" value="1"/>
</dbReference>
<dbReference type="Pfam" id="PF00440">
    <property type="entry name" value="TetR_N"/>
    <property type="match status" value="1"/>
</dbReference>
<dbReference type="PRINTS" id="PR00455">
    <property type="entry name" value="HTHTETR"/>
</dbReference>
<dbReference type="Gene3D" id="1.10.357.10">
    <property type="entry name" value="Tetracycline Repressor, domain 2"/>
    <property type="match status" value="1"/>
</dbReference>
<organism evidence="6 7">
    <name type="scientific">Nocardioides panacisoli</name>
    <dbReference type="NCBI Taxonomy" id="627624"/>
    <lineage>
        <taxon>Bacteria</taxon>
        <taxon>Bacillati</taxon>
        <taxon>Actinomycetota</taxon>
        <taxon>Actinomycetes</taxon>
        <taxon>Propionibacteriales</taxon>
        <taxon>Nocardioidaceae</taxon>
        <taxon>Nocardioides</taxon>
    </lineage>
</organism>
<evidence type="ECO:0000256" key="3">
    <source>
        <dbReference type="ARBA" id="ARBA00023163"/>
    </source>
</evidence>
<accession>A0ABP7I1P8</accession>
<dbReference type="SUPFAM" id="SSF46689">
    <property type="entry name" value="Homeodomain-like"/>
    <property type="match status" value="1"/>
</dbReference>
<dbReference type="PANTHER" id="PTHR30055">
    <property type="entry name" value="HTH-TYPE TRANSCRIPTIONAL REGULATOR RUTR"/>
    <property type="match status" value="1"/>
</dbReference>
<keyword evidence="1" id="KW-0805">Transcription regulation</keyword>
<feature type="DNA-binding region" description="H-T-H motif" evidence="4">
    <location>
        <begin position="63"/>
        <end position="82"/>
    </location>
</feature>
<evidence type="ECO:0000256" key="4">
    <source>
        <dbReference type="PROSITE-ProRule" id="PRU00335"/>
    </source>
</evidence>
<comment type="caution">
    <text evidence="6">The sequence shown here is derived from an EMBL/GenBank/DDBJ whole genome shotgun (WGS) entry which is preliminary data.</text>
</comment>
<evidence type="ECO:0000256" key="2">
    <source>
        <dbReference type="ARBA" id="ARBA00023125"/>
    </source>
</evidence>
<dbReference type="InterPro" id="IPR049484">
    <property type="entry name" value="Rv0078-like_C"/>
</dbReference>
<dbReference type="InterPro" id="IPR009057">
    <property type="entry name" value="Homeodomain-like_sf"/>
</dbReference>
<evidence type="ECO:0000313" key="7">
    <source>
        <dbReference type="Proteomes" id="UP001501821"/>
    </source>
</evidence>
<dbReference type="PANTHER" id="PTHR30055:SF234">
    <property type="entry name" value="HTH-TYPE TRANSCRIPTIONAL REGULATOR BETI"/>
    <property type="match status" value="1"/>
</dbReference>
<protein>
    <recommendedName>
        <fullName evidence="5">HTH tetR-type domain-containing protein</fullName>
    </recommendedName>
</protein>
<keyword evidence="7" id="KW-1185">Reference proteome</keyword>
<gene>
    <name evidence="6" type="ORF">GCM10022242_10560</name>
</gene>
<sequence length="253" mass="27251">MPLPGAYAEHVAKASVSKLVPKVPKVPSVTGASRRAAYAASTRKALIDVAEDLFTAKGYAGASLDAIVAGARVTKGALYHHYSGKQALFEAVFERVEGDASRRIQKALRTGKDPWKKASNGLRAFLEVVQEPRYRRIVIQDGPAVLGYERFREQEERSTFANVLDIVRSVLDAGGWGLDEQMLQTFARIFFGAMSSAGESVASADEPAEAADRVESAIGFLLAGVQSLIESGSELPNAFLTHEIPVVEIDAED</sequence>
<keyword evidence="3" id="KW-0804">Transcription</keyword>
<evidence type="ECO:0000256" key="1">
    <source>
        <dbReference type="ARBA" id="ARBA00023015"/>
    </source>
</evidence>
<dbReference type="Pfam" id="PF21351">
    <property type="entry name" value="TetR_C_41"/>
    <property type="match status" value="1"/>
</dbReference>
<keyword evidence="2 4" id="KW-0238">DNA-binding</keyword>
<dbReference type="InterPro" id="IPR050109">
    <property type="entry name" value="HTH-type_TetR-like_transc_reg"/>
</dbReference>
<reference evidence="7" key="1">
    <citation type="journal article" date="2019" name="Int. J. Syst. Evol. Microbiol.">
        <title>The Global Catalogue of Microorganisms (GCM) 10K type strain sequencing project: providing services to taxonomists for standard genome sequencing and annotation.</title>
        <authorList>
            <consortium name="The Broad Institute Genomics Platform"/>
            <consortium name="The Broad Institute Genome Sequencing Center for Infectious Disease"/>
            <person name="Wu L."/>
            <person name="Ma J."/>
        </authorList>
    </citation>
    <scope>NUCLEOTIDE SEQUENCE [LARGE SCALE GENOMIC DNA]</scope>
    <source>
        <strain evidence="7">JCM 16953</strain>
    </source>
</reference>
<dbReference type="Proteomes" id="UP001501821">
    <property type="component" value="Unassembled WGS sequence"/>
</dbReference>
<proteinExistence type="predicted"/>
<evidence type="ECO:0000313" key="6">
    <source>
        <dbReference type="EMBL" id="GAA3809724.1"/>
    </source>
</evidence>
<evidence type="ECO:0000259" key="5">
    <source>
        <dbReference type="PROSITE" id="PS50977"/>
    </source>
</evidence>
<dbReference type="InterPro" id="IPR001647">
    <property type="entry name" value="HTH_TetR"/>
</dbReference>